<sequence>MSASLAIGAWSPVLALDSLDLSVTGPAAETLEPELNTASILRSAQAEGTTEPQDLLSAALSDYNRLVETLYANGYYSGRVSILIDGREAALIPPLDTPEQISTIAVSVDPGRPFRFGTTRIAPLAPDHALPTAFATGQRARATVLRDATQGAVEGWREAGHARAEVAGQQITADHAANRLDAQVDLAPGPLVRFGSLQVAPGSAVTPRRVRKIAGLPEGEVFSPEALRLSAQRLRRTGAFRSVQLEEGTIVPPDNRMDVTAQLVDEAPRRIGAGAEISSFEGLRLSGFWMHRNLLGGAERLRVEGEVSGIGGQRGGTNYRLSVRGERPASYGPDTSFWFQGLVERLDEPEFETDRASIIVGAHRIFSDTLEVEVGLGLETEDTTDAFGTRDFTLFTLPVSLTWDRRDEILNPTSGSFLRADITPFIGIEGADSGGRLMLDGRAYRALDDDARFVLAGRAQVGSLLGAALDRTPPRFLFYSGGGGTVRGQPYQSLGVTTGGLKSGGRSFVGLSGELRAKVRGDFSAVGFVDAGYVGSEAFFDGSGDWHAGAGLGLRYDTVVGPIRLDVAAPVSGSTGDGVQIYIGIGQSF</sequence>
<dbReference type="Pfam" id="PF01103">
    <property type="entry name" value="Omp85"/>
    <property type="match status" value="1"/>
</dbReference>
<dbReference type="InterPro" id="IPR039910">
    <property type="entry name" value="D15-like"/>
</dbReference>
<protein>
    <submittedName>
        <fullName evidence="5">Autotransporter assembly complex family protein</fullName>
    </submittedName>
</protein>
<feature type="domain" description="Bacterial surface antigen (D15)" evidence="4">
    <location>
        <begin position="293"/>
        <end position="589"/>
    </location>
</feature>
<dbReference type="RefSeq" id="WP_379912417.1">
    <property type="nucleotide sequence ID" value="NZ_JBHUDD010000008.1"/>
</dbReference>
<keyword evidence="2" id="KW-0812">Transmembrane</keyword>
<dbReference type="PANTHER" id="PTHR12815">
    <property type="entry name" value="SORTING AND ASSEMBLY MACHINERY SAMM50 PROTEIN FAMILY MEMBER"/>
    <property type="match status" value="1"/>
</dbReference>
<evidence type="ECO:0000259" key="4">
    <source>
        <dbReference type="Pfam" id="PF01103"/>
    </source>
</evidence>
<dbReference type="PANTHER" id="PTHR12815:SF42">
    <property type="entry name" value="BACTERIAL SURFACE ANTIGEN (D15) DOMAIN-CONTAINING PROTEIN"/>
    <property type="match status" value="1"/>
</dbReference>
<evidence type="ECO:0000256" key="3">
    <source>
        <dbReference type="ARBA" id="ARBA00023136"/>
    </source>
</evidence>
<keyword evidence="3" id="KW-0472">Membrane</keyword>
<evidence type="ECO:0000256" key="1">
    <source>
        <dbReference type="ARBA" id="ARBA00004370"/>
    </source>
</evidence>
<evidence type="ECO:0000313" key="5">
    <source>
        <dbReference type="EMBL" id="MFD1508111.1"/>
    </source>
</evidence>
<evidence type="ECO:0000256" key="2">
    <source>
        <dbReference type="ARBA" id="ARBA00022452"/>
    </source>
</evidence>
<reference evidence="6" key="1">
    <citation type="journal article" date="2019" name="Int. J. Syst. Evol. Microbiol.">
        <title>The Global Catalogue of Microorganisms (GCM) 10K type strain sequencing project: providing services to taxonomists for standard genome sequencing and annotation.</title>
        <authorList>
            <consortium name="The Broad Institute Genomics Platform"/>
            <consortium name="The Broad Institute Genome Sequencing Center for Infectious Disease"/>
            <person name="Wu L."/>
            <person name="Ma J."/>
        </authorList>
    </citation>
    <scope>NUCLEOTIDE SEQUENCE [LARGE SCALE GENOMIC DNA]</scope>
    <source>
        <strain evidence="6">CGMCC 1.12477</strain>
    </source>
</reference>
<dbReference type="EMBL" id="JBHUDD010000008">
    <property type="protein sequence ID" value="MFD1508111.1"/>
    <property type="molecule type" value="Genomic_DNA"/>
</dbReference>
<gene>
    <name evidence="5" type="ORF">ACFTOW_01625</name>
</gene>
<accession>A0ABW4EBU7</accession>
<dbReference type="Gene3D" id="2.40.160.50">
    <property type="entry name" value="membrane protein fhac: a member of the omp85/tpsb transporter family"/>
    <property type="match status" value="1"/>
</dbReference>
<dbReference type="InterPro" id="IPR000184">
    <property type="entry name" value="Bac_surfAg_D15"/>
</dbReference>
<name>A0ABW4EBU7_9RHOB</name>
<proteinExistence type="predicted"/>
<keyword evidence="2" id="KW-1134">Transmembrane beta strand</keyword>
<comment type="subcellular location">
    <subcellularLocation>
        <location evidence="1">Membrane</location>
    </subcellularLocation>
</comment>
<evidence type="ECO:0000313" key="6">
    <source>
        <dbReference type="Proteomes" id="UP001597186"/>
    </source>
</evidence>
<dbReference type="Proteomes" id="UP001597186">
    <property type="component" value="Unassembled WGS sequence"/>
</dbReference>
<keyword evidence="6" id="KW-1185">Reference proteome</keyword>
<dbReference type="Gene3D" id="3.10.20.310">
    <property type="entry name" value="membrane protein fhac"/>
    <property type="match status" value="1"/>
</dbReference>
<organism evidence="5 6">
    <name type="scientific">Lacimonas salitolerans</name>
    <dbReference type="NCBI Taxonomy" id="1323750"/>
    <lineage>
        <taxon>Bacteria</taxon>
        <taxon>Pseudomonadati</taxon>
        <taxon>Pseudomonadota</taxon>
        <taxon>Alphaproteobacteria</taxon>
        <taxon>Rhodobacterales</taxon>
        <taxon>Paracoccaceae</taxon>
        <taxon>Lacimonas</taxon>
    </lineage>
</organism>
<comment type="caution">
    <text evidence="5">The sequence shown here is derived from an EMBL/GenBank/DDBJ whole genome shotgun (WGS) entry which is preliminary data.</text>
</comment>